<dbReference type="AlphaFoldDB" id="A0ABD0LWX1"/>
<feature type="non-terminal residue" evidence="1">
    <location>
        <position position="1"/>
    </location>
</feature>
<keyword evidence="2" id="KW-1185">Reference proteome</keyword>
<dbReference type="EMBL" id="JACVVK020000018">
    <property type="protein sequence ID" value="KAK7503857.1"/>
    <property type="molecule type" value="Genomic_DNA"/>
</dbReference>
<comment type="caution">
    <text evidence="1">The sequence shown here is derived from an EMBL/GenBank/DDBJ whole genome shotgun (WGS) entry which is preliminary data.</text>
</comment>
<proteinExistence type="predicted"/>
<sequence>VQMEETIVSVRTGRLGKDKRARQIDALAFGVGLRKGRARLGLSFPSTGLGAGWIRGPKPWPVLPPTTGELETAELIDAAEGDTNAVTGPHQATKRLGARMQIFHLPRCLR</sequence>
<name>A0ABD0LWX1_9CAEN</name>
<organism evidence="1 2">
    <name type="scientific">Batillaria attramentaria</name>
    <dbReference type="NCBI Taxonomy" id="370345"/>
    <lineage>
        <taxon>Eukaryota</taxon>
        <taxon>Metazoa</taxon>
        <taxon>Spiralia</taxon>
        <taxon>Lophotrochozoa</taxon>
        <taxon>Mollusca</taxon>
        <taxon>Gastropoda</taxon>
        <taxon>Caenogastropoda</taxon>
        <taxon>Sorbeoconcha</taxon>
        <taxon>Cerithioidea</taxon>
        <taxon>Batillariidae</taxon>
        <taxon>Batillaria</taxon>
    </lineage>
</organism>
<dbReference type="Proteomes" id="UP001519460">
    <property type="component" value="Unassembled WGS sequence"/>
</dbReference>
<accession>A0ABD0LWX1</accession>
<evidence type="ECO:0000313" key="2">
    <source>
        <dbReference type="Proteomes" id="UP001519460"/>
    </source>
</evidence>
<gene>
    <name evidence="1" type="ORF">BaRGS_00004980</name>
</gene>
<protein>
    <submittedName>
        <fullName evidence="1">Uncharacterized protein</fullName>
    </submittedName>
</protein>
<reference evidence="1 2" key="1">
    <citation type="journal article" date="2023" name="Sci. Data">
        <title>Genome assembly of the Korean intertidal mud-creeper Batillaria attramentaria.</title>
        <authorList>
            <person name="Patra A.K."/>
            <person name="Ho P.T."/>
            <person name="Jun S."/>
            <person name="Lee S.J."/>
            <person name="Kim Y."/>
            <person name="Won Y.J."/>
        </authorList>
    </citation>
    <scope>NUCLEOTIDE SEQUENCE [LARGE SCALE GENOMIC DNA]</scope>
    <source>
        <strain evidence="1">Wonlab-2016</strain>
    </source>
</reference>
<evidence type="ECO:0000313" key="1">
    <source>
        <dbReference type="EMBL" id="KAK7503857.1"/>
    </source>
</evidence>